<dbReference type="PANTHER" id="PTHR10587">
    <property type="entry name" value="GLYCOSYL TRANSFERASE-RELATED"/>
    <property type="match status" value="1"/>
</dbReference>
<feature type="signal peptide" evidence="1">
    <location>
        <begin position="1"/>
        <end position="26"/>
    </location>
</feature>
<dbReference type="RefSeq" id="WP_343130266.1">
    <property type="nucleotide sequence ID" value="NZ_JBCITK010000001.1"/>
</dbReference>
<reference evidence="3 4" key="1">
    <citation type="submission" date="2024-03" db="EMBL/GenBank/DDBJ databases">
        <title>Bacilli Hybrid Assemblies.</title>
        <authorList>
            <person name="Kovac J."/>
        </authorList>
    </citation>
    <scope>NUCLEOTIDE SEQUENCE [LARGE SCALE GENOMIC DNA]</scope>
    <source>
        <strain evidence="3 4">FSL R7-0666</strain>
    </source>
</reference>
<dbReference type="Pfam" id="PF01522">
    <property type="entry name" value="Polysacc_deac_1"/>
    <property type="match status" value="1"/>
</dbReference>
<dbReference type="InterPro" id="IPR011330">
    <property type="entry name" value="Glyco_hydro/deAcase_b/a-brl"/>
</dbReference>
<protein>
    <submittedName>
        <fullName evidence="3">Polysaccharide deacetylase family protein</fullName>
        <ecNumber evidence="3">3.-.-.-</ecNumber>
    </submittedName>
</protein>
<name>A0ABU9VJB5_9BACI</name>
<dbReference type="InterPro" id="IPR050248">
    <property type="entry name" value="Polysacc_deacetylase_ArnD"/>
</dbReference>
<keyword evidence="3" id="KW-0378">Hydrolase</keyword>
<feature type="chain" id="PRO_5046670399" evidence="1">
    <location>
        <begin position="27"/>
        <end position="250"/>
    </location>
</feature>
<accession>A0ABU9VJB5</accession>
<dbReference type="Proteomes" id="UP001418796">
    <property type="component" value="Unassembled WGS sequence"/>
</dbReference>
<organism evidence="3 4">
    <name type="scientific">Alkalicoccobacillus gibsonii</name>
    <dbReference type="NCBI Taxonomy" id="79881"/>
    <lineage>
        <taxon>Bacteria</taxon>
        <taxon>Bacillati</taxon>
        <taxon>Bacillota</taxon>
        <taxon>Bacilli</taxon>
        <taxon>Bacillales</taxon>
        <taxon>Bacillaceae</taxon>
        <taxon>Alkalicoccobacillus</taxon>
    </lineage>
</organism>
<keyword evidence="4" id="KW-1185">Reference proteome</keyword>
<proteinExistence type="predicted"/>
<evidence type="ECO:0000259" key="2">
    <source>
        <dbReference type="PROSITE" id="PS51677"/>
    </source>
</evidence>
<evidence type="ECO:0000313" key="3">
    <source>
        <dbReference type="EMBL" id="MEN0643323.1"/>
    </source>
</evidence>
<dbReference type="EMBL" id="JBCITK010000001">
    <property type="protein sequence ID" value="MEN0643323.1"/>
    <property type="molecule type" value="Genomic_DNA"/>
</dbReference>
<sequence length="250" mass="28082">MSVRRTFFIIVFMIYLSASGLSGVEAATVDSKEPTPNSILAKEYPETVFFSGGKQNKQIALTFDDGPDPRVTSDLLDVLKEEDVPATFFLLGARAKAYPELVRRTHNEGHLIGNHGYWHNPIIQLSDEQARFEIEQTQQVIDQIIGVKTSLYRPPFGLLNEQKVEVVKNLDYSIILWSVDTEDWKASPPDQIVETVLETVKPGAIILHHDGSNWDTDLTGTVTAVKKEISELKKQGYTFVTVDDLLEFSE</sequence>
<dbReference type="InterPro" id="IPR002509">
    <property type="entry name" value="NODB_dom"/>
</dbReference>
<evidence type="ECO:0000313" key="4">
    <source>
        <dbReference type="Proteomes" id="UP001418796"/>
    </source>
</evidence>
<dbReference type="PROSITE" id="PS51677">
    <property type="entry name" value="NODB"/>
    <property type="match status" value="1"/>
</dbReference>
<dbReference type="EC" id="3.-.-.-" evidence="3"/>
<dbReference type="SUPFAM" id="SSF88713">
    <property type="entry name" value="Glycoside hydrolase/deacetylase"/>
    <property type="match status" value="1"/>
</dbReference>
<dbReference type="Gene3D" id="3.20.20.370">
    <property type="entry name" value="Glycoside hydrolase/deacetylase"/>
    <property type="match status" value="1"/>
</dbReference>
<gene>
    <name evidence="3" type="ORF">MKY91_09215</name>
</gene>
<keyword evidence="1" id="KW-0732">Signal</keyword>
<feature type="domain" description="NodB homology" evidence="2">
    <location>
        <begin position="57"/>
        <end position="240"/>
    </location>
</feature>
<dbReference type="CDD" id="cd10917">
    <property type="entry name" value="CE4_NodB_like_6s_7s"/>
    <property type="match status" value="1"/>
</dbReference>
<evidence type="ECO:0000256" key="1">
    <source>
        <dbReference type="SAM" id="SignalP"/>
    </source>
</evidence>
<dbReference type="GO" id="GO:0016787">
    <property type="term" value="F:hydrolase activity"/>
    <property type="evidence" value="ECO:0007669"/>
    <property type="project" value="UniProtKB-KW"/>
</dbReference>
<comment type="caution">
    <text evidence="3">The sequence shown here is derived from an EMBL/GenBank/DDBJ whole genome shotgun (WGS) entry which is preliminary data.</text>
</comment>